<dbReference type="PROSITE" id="PS00152">
    <property type="entry name" value="ATPASE_ALPHA_BETA"/>
    <property type="match status" value="1"/>
</dbReference>
<evidence type="ECO:0000256" key="3">
    <source>
        <dbReference type="ARBA" id="ARBA00022475"/>
    </source>
</evidence>
<keyword evidence="10 13" id="KW-0139">CF(1)</keyword>
<dbReference type="Gene3D" id="2.40.10.170">
    <property type="match status" value="1"/>
</dbReference>
<evidence type="ECO:0000256" key="9">
    <source>
        <dbReference type="ARBA" id="ARBA00023136"/>
    </source>
</evidence>
<dbReference type="HAMAP" id="MF_01347">
    <property type="entry name" value="ATP_synth_beta_bact"/>
    <property type="match status" value="1"/>
</dbReference>
<dbReference type="NCBIfam" id="TIGR01039">
    <property type="entry name" value="atpD"/>
    <property type="match status" value="1"/>
</dbReference>
<dbReference type="GO" id="GO:0046933">
    <property type="term" value="F:proton-transporting ATP synthase activity, rotational mechanism"/>
    <property type="evidence" value="ECO:0007669"/>
    <property type="project" value="UniProtKB-UniRule"/>
</dbReference>
<keyword evidence="7 13" id="KW-1278">Translocase</keyword>
<accession>A0A853HS58</accession>
<dbReference type="InterPro" id="IPR004100">
    <property type="entry name" value="ATPase_F1/V1/A1_a/bsu_N"/>
</dbReference>
<dbReference type="InterPro" id="IPR000194">
    <property type="entry name" value="ATPase_F1/V1/A1_a/bsu_nucl-bd"/>
</dbReference>
<name>A0A853HS58_9GAMM</name>
<dbReference type="FunFam" id="1.10.1140.10:FF:000001">
    <property type="entry name" value="ATP synthase subunit beta"/>
    <property type="match status" value="1"/>
</dbReference>
<dbReference type="CDD" id="cd18115">
    <property type="entry name" value="ATP-synt_F1_beta_N"/>
    <property type="match status" value="1"/>
</dbReference>
<organism evidence="15 16">
    <name type="scientific">Spartinivicinus marinus</name>
    <dbReference type="NCBI Taxonomy" id="2994442"/>
    <lineage>
        <taxon>Bacteria</taxon>
        <taxon>Pseudomonadati</taxon>
        <taxon>Pseudomonadota</taxon>
        <taxon>Gammaproteobacteria</taxon>
        <taxon>Oceanospirillales</taxon>
        <taxon>Zooshikellaceae</taxon>
        <taxon>Spartinivicinus</taxon>
    </lineage>
</organism>
<reference evidence="15 16" key="1">
    <citation type="submission" date="2020-07" db="EMBL/GenBank/DDBJ databases">
        <title>Endozoicomonas sp. nov., isolated from sediment.</title>
        <authorList>
            <person name="Gu T."/>
        </authorList>
    </citation>
    <scope>NUCLEOTIDE SEQUENCE [LARGE SCALE GENOMIC DNA]</scope>
    <source>
        <strain evidence="15 16">SM1973</strain>
    </source>
</reference>
<dbReference type="RefSeq" id="WP_180566648.1">
    <property type="nucleotide sequence ID" value="NZ_JACCKB010000001.1"/>
</dbReference>
<dbReference type="InterPro" id="IPR050053">
    <property type="entry name" value="ATPase_alpha/beta_chains"/>
</dbReference>
<dbReference type="PANTHER" id="PTHR15184">
    <property type="entry name" value="ATP SYNTHASE"/>
    <property type="match status" value="1"/>
</dbReference>
<dbReference type="SUPFAM" id="SSF47917">
    <property type="entry name" value="C-terminal domain of alpha and beta subunits of F1 ATP synthase"/>
    <property type="match status" value="1"/>
</dbReference>
<keyword evidence="16" id="KW-1185">Reference proteome</keyword>
<dbReference type="InterPro" id="IPR036121">
    <property type="entry name" value="ATPase_F1/V1/A1_a/bsu_N_sf"/>
</dbReference>
<evidence type="ECO:0000256" key="13">
    <source>
        <dbReference type="HAMAP-Rule" id="MF_01347"/>
    </source>
</evidence>
<evidence type="ECO:0000256" key="1">
    <source>
        <dbReference type="ARBA" id="ARBA00004170"/>
    </source>
</evidence>
<keyword evidence="5 13" id="KW-0375">Hydrogen ion transport</keyword>
<comment type="function">
    <text evidence="13">Produces ATP from ADP in the presence of a proton gradient across the membrane. The catalytic sites are hosted primarily by the beta subunits.</text>
</comment>
<keyword evidence="8 13" id="KW-0406">Ion transport</keyword>
<dbReference type="Pfam" id="PF02874">
    <property type="entry name" value="ATP-synt_ab_N"/>
    <property type="match status" value="1"/>
</dbReference>
<keyword evidence="11 13" id="KW-0066">ATP synthesis</keyword>
<dbReference type="SUPFAM" id="SSF50615">
    <property type="entry name" value="N-terminal domain of alpha and beta subunits of F1 ATP synthase"/>
    <property type="match status" value="1"/>
</dbReference>
<sequence>MSSGRIVQIIGAVIDVEFPRDSVPKVYDALNVEGKETTLEVQQQLGDGVVRSIAMGSTEGLSRGLNVNNTGAPIAVPVGKETLGRIMDVLGNPIDEAGPIGEKERSAIHREAPKFADQAATNELLETGIKVIDLVCPFAKGGKVGLFGGAGVGKTVNMMELIRNIAIEHSGYSVFAGVGERTREGNDFYHEMKESNVLDKVSLVYGQMNEPPGNRLRVALTGLTMAEKFRDEGRDVLLFVDNIYRYTLAGTEVSALLGRMPSAVGYQPTLAEEMGVLQERITSTKTGSITSIQAVYVPADDLTDPSPATTFAHLDATVVLSRQIAELGIYPAIDPLDSTSRQLDPLVIGQEHYEVARGVQAVLQRYKELKDIIAILGMDELSEEDKLTVSRARKIQRFLSQPFFVAEVFTGSPGKYVPLKETIRGFKGILNGEFDDLPEQAFYMVGSIDEAAEKAKSMK</sequence>
<dbReference type="InterPro" id="IPR005722">
    <property type="entry name" value="ATP_synth_F1_bsu"/>
</dbReference>
<comment type="caution">
    <text evidence="15">The sequence shown here is derived from an EMBL/GenBank/DDBJ whole genome shotgun (WGS) entry which is preliminary data.</text>
</comment>
<evidence type="ECO:0000256" key="10">
    <source>
        <dbReference type="ARBA" id="ARBA00023196"/>
    </source>
</evidence>
<keyword evidence="6 13" id="KW-0067">ATP-binding</keyword>
<evidence type="ECO:0000256" key="4">
    <source>
        <dbReference type="ARBA" id="ARBA00022741"/>
    </source>
</evidence>
<protein>
    <recommendedName>
        <fullName evidence="13">ATP synthase subunit beta</fullName>
        <ecNumber evidence="13">7.1.2.2</ecNumber>
    </recommendedName>
    <alternativeName>
        <fullName evidence="13">ATP synthase F1 sector subunit beta</fullName>
    </alternativeName>
    <alternativeName>
        <fullName evidence="13">F-ATPase subunit beta</fullName>
    </alternativeName>
</protein>
<dbReference type="AlphaFoldDB" id="A0A853HS58"/>
<evidence type="ECO:0000256" key="5">
    <source>
        <dbReference type="ARBA" id="ARBA00022781"/>
    </source>
</evidence>
<evidence type="ECO:0000256" key="8">
    <source>
        <dbReference type="ARBA" id="ARBA00023065"/>
    </source>
</evidence>
<dbReference type="Proteomes" id="UP000569732">
    <property type="component" value="Unassembled WGS sequence"/>
</dbReference>
<dbReference type="EMBL" id="JACCKB010000001">
    <property type="protein sequence ID" value="NYZ64630.1"/>
    <property type="molecule type" value="Genomic_DNA"/>
</dbReference>
<dbReference type="InterPro" id="IPR027417">
    <property type="entry name" value="P-loop_NTPase"/>
</dbReference>
<dbReference type="PANTHER" id="PTHR15184:SF71">
    <property type="entry name" value="ATP SYNTHASE SUBUNIT BETA, MITOCHONDRIAL"/>
    <property type="match status" value="1"/>
</dbReference>
<dbReference type="Gene3D" id="3.40.50.300">
    <property type="entry name" value="P-loop containing nucleotide triphosphate hydrolases"/>
    <property type="match status" value="1"/>
</dbReference>
<feature type="binding site" evidence="13">
    <location>
        <begin position="148"/>
        <end position="155"/>
    </location>
    <ligand>
        <name>ATP</name>
        <dbReference type="ChEBI" id="CHEBI:30616"/>
    </ligand>
</feature>
<dbReference type="CDD" id="cd01133">
    <property type="entry name" value="F1-ATPase_beta_CD"/>
    <property type="match status" value="1"/>
</dbReference>
<feature type="domain" description="AAA+ ATPase" evidence="14">
    <location>
        <begin position="140"/>
        <end position="325"/>
    </location>
</feature>
<dbReference type="Pfam" id="PF22919">
    <property type="entry name" value="ATP-synt_VA_C"/>
    <property type="match status" value="1"/>
</dbReference>
<dbReference type="GO" id="GO:0045259">
    <property type="term" value="C:proton-transporting ATP synthase complex"/>
    <property type="evidence" value="ECO:0007669"/>
    <property type="project" value="UniProtKB-KW"/>
</dbReference>
<dbReference type="SUPFAM" id="SSF52540">
    <property type="entry name" value="P-loop containing nucleoside triphosphate hydrolases"/>
    <property type="match status" value="1"/>
</dbReference>
<evidence type="ECO:0000256" key="2">
    <source>
        <dbReference type="ARBA" id="ARBA00022448"/>
    </source>
</evidence>
<evidence type="ECO:0000313" key="16">
    <source>
        <dbReference type="Proteomes" id="UP000569732"/>
    </source>
</evidence>
<dbReference type="FunFam" id="3.40.50.300:FF:000004">
    <property type="entry name" value="ATP synthase subunit beta"/>
    <property type="match status" value="1"/>
</dbReference>
<evidence type="ECO:0000256" key="11">
    <source>
        <dbReference type="ARBA" id="ARBA00023310"/>
    </source>
</evidence>
<comment type="catalytic activity">
    <reaction evidence="13">
        <text>ATP + H2O + 4 H(+)(in) = ADP + phosphate + 5 H(+)(out)</text>
        <dbReference type="Rhea" id="RHEA:57720"/>
        <dbReference type="ChEBI" id="CHEBI:15377"/>
        <dbReference type="ChEBI" id="CHEBI:15378"/>
        <dbReference type="ChEBI" id="CHEBI:30616"/>
        <dbReference type="ChEBI" id="CHEBI:43474"/>
        <dbReference type="ChEBI" id="CHEBI:456216"/>
        <dbReference type="EC" id="7.1.2.2"/>
    </reaction>
</comment>
<proteinExistence type="inferred from homology"/>
<comment type="subcellular location">
    <subcellularLocation>
        <location evidence="13">Cell membrane</location>
        <topology evidence="13">Peripheral membrane protein</topology>
    </subcellularLocation>
    <subcellularLocation>
        <location evidence="1">Membrane</location>
        <topology evidence="1">Peripheral membrane protein</topology>
    </subcellularLocation>
</comment>
<keyword evidence="4 13" id="KW-0547">Nucleotide-binding</keyword>
<dbReference type="InterPro" id="IPR024034">
    <property type="entry name" value="ATPase_F1/V1_b/a_C"/>
</dbReference>
<evidence type="ECO:0000313" key="15">
    <source>
        <dbReference type="EMBL" id="NYZ64630.1"/>
    </source>
</evidence>
<evidence type="ECO:0000256" key="12">
    <source>
        <dbReference type="ARBA" id="ARBA00024342"/>
    </source>
</evidence>
<dbReference type="InterPro" id="IPR055190">
    <property type="entry name" value="ATP-synt_VA_C"/>
</dbReference>
<keyword evidence="2 13" id="KW-0813">Transport</keyword>
<dbReference type="Gene3D" id="1.10.1140.10">
    <property type="entry name" value="Bovine Mitochondrial F1-atpase, Atp Synthase Beta Chain, Chain D, domain 3"/>
    <property type="match status" value="1"/>
</dbReference>
<evidence type="ECO:0000259" key="14">
    <source>
        <dbReference type="SMART" id="SM00382"/>
    </source>
</evidence>
<keyword evidence="9 13" id="KW-0472">Membrane</keyword>
<dbReference type="Pfam" id="PF00006">
    <property type="entry name" value="ATP-synt_ab"/>
    <property type="match status" value="1"/>
</dbReference>
<dbReference type="GO" id="GO:0005524">
    <property type="term" value="F:ATP binding"/>
    <property type="evidence" value="ECO:0007669"/>
    <property type="project" value="UniProtKB-UniRule"/>
</dbReference>
<evidence type="ECO:0000256" key="7">
    <source>
        <dbReference type="ARBA" id="ARBA00022967"/>
    </source>
</evidence>
<dbReference type="InterPro" id="IPR003593">
    <property type="entry name" value="AAA+_ATPase"/>
</dbReference>
<dbReference type="GO" id="GO:0005886">
    <property type="term" value="C:plasma membrane"/>
    <property type="evidence" value="ECO:0007669"/>
    <property type="project" value="UniProtKB-SubCell"/>
</dbReference>
<comment type="similarity">
    <text evidence="12">Belongs to the ATPase alpha/beta chains family. T3SS ATPase subfamily.</text>
</comment>
<keyword evidence="3 13" id="KW-1003">Cell membrane</keyword>
<dbReference type="InterPro" id="IPR020003">
    <property type="entry name" value="ATPase_a/bsu_AS"/>
</dbReference>
<dbReference type="SMART" id="SM00382">
    <property type="entry name" value="AAA"/>
    <property type="match status" value="1"/>
</dbReference>
<dbReference type="EC" id="7.1.2.2" evidence="13"/>
<dbReference type="CDD" id="cd18110">
    <property type="entry name" value="ATP-synt_F1_beta_C"/>
    <property type="match status" value="1"/>
</dbReference>
<gene>
    <name evidence="13 15" type="primary">atpD</name>
    <name evidence="15" type="ORF">H0A36_01335</name>
</gene>
<evidence type="ECO:0000256" key="6">
    <source>
        <dbReference type="ARBA" id="ARBA00022840"/>
    </source>
</evidence>